<reference evidence="1" key="1">
    <citation type="submission" date="2019-12" db="EMBL/GenBank/DDBJ databases">
        <title>Genome sequencing and annotation of Brassica cretica.</title>
        <authorList>
            <person name="Studholme D.J."/>
            <person name="Sarris P.F."/>
        </authorList>
    </citation>
    <scope>NUCLEOTIDE SEQUENCE</scope>
    <source>
        <strain evidence="1">PFS-102/07</strain>
        <tissue evidence="1">Leaf</tissue>
    </source>
</reference>
<proteinExistence type="predicted"/>
<accession>A0A8S9L9E6</accession>
<gene>
    <name evidence="1" type="ORF">F2Q70_00025407</name>
</gene>
<comment type="caution">
    <text evidence="1">The sequence shown here is derived from an EMBL/GenBank/DDBJ whole genome shotgun (WGS) entry which is preliminary data.</text>
</comment>
<name>A0A8S9L9E6_BRACR</name>
<dbReference type="AlphaFoldDB" id="A0A8S9L9E6"/>
<sequence length="128" mass="14044">MNSTIHLSISSSVVLSKIHYQTSADLLRDSTLRLSLSPRRTNTPPLSLHDPSPPLSLLLAVSTLRLSLSSMIQLSLSLHDPNSTSLSWWFSRWLSSRGNNGDLYLGGSLPSVFLSAALIEEESLRLKS</sequence>
<protein>
    <submittedName>
        <fullName evidence="1">Uncharacterized protein</fullName>
    </submittedName>
</protein>
<dbReference type="EMBL" id="QGKY02000094">
    <property type="protein sequence ID" value="KAF2603395.1"/>
    <property type="molecule type" value="Genomic_DNA"/>
</dbReference>
<organism evidence="1">
    <name type="scientific">Brassica cretica</name>
    <name type="common">Mustard</name>
    <dbReference type="NCBI Taxonomy" id="69181"/>
    <lineage>
        <taxon>Eukaryota</taxon>
        <taxon>Viridiplantae</taxon>
        <taxon>Streptophyta</taxon>
        <taxon>Embryophyta</taxon>
        <taxon>Tracheophyta</taxon>
        <taxon>Spermatophyta</taxon>
        <taxon>Magnoliopsida</taxon>
        <taxon>eudicotyledons</taxon>
        <taxon>Gunneridae</taxon>
        <taxon>Pentapetalae</taxon>
        <taxon>rosids</taxon>
        <taxon>malvids</taxon>
        <taxon>Brassicales</taxon>
        <taxon>Brassicaceae</taxon>
        <taxon>Brassiceae</taxon>
        <taxon>Brassica</taxon>
    </lineage>
</organism>
<evidence type="ECO:0000313" key="1">
    <source>
        <dbReference type="EMBL" id="KAF2603395.1"/>
    </source>
</evidence>